<evidence type="ECO:0000313" key="2">
    <source>
        <dbReference type="Proteomes" id="UP001196413"/>
    </source>
</evidence>
<sequence length="64" mass="7352">MVMFRIITHKTQSNWSKSCSRVTRNYARILLEAVFRCPSSVPSFSGRILLHEGVVEEHVAPHLK</sequence>
<reference evidence="1" key="1">
    <citation type="submission" date="2021-06" db="EMBL/GenBank/DDBJ databases">
        <title>Parelaphostrongylus tenuis whole genome reference sequence.</title>
        <authorList>
            <person name="Garwood T.J."/>
            <person name="Larsen P.A."/>
            <person name="Fountain-Jones N.M."/>
            <person name="Garbe J.R."/>
            <person name="Macchietto M.G."/>
            <person name="Kania S.A."/>
            <person name="Gerhold R.W."/>
            <person name="Richards J.E."/>
            <person name="Wolf T.M."/>
        </authorList>
    </citation>
    <scope>NUCLEOTIDE SEQUENCE</scope>
    <source>
        <strain evidence="1">MNPRO001-30</strain>
        <tissue evidence="1">Meninges</tissue>
    </source>
</reference>
<name>A0AAD5MSU8_PARTN</name>
<dbReference type="Proteomes" id="UP001196413">
    <property type="component" value="Unassembled WGS sequence"/>
</dbReference>
<gene>
    <name evidence="1" type="ORF">KIN20_023973</name>
</gene>
<accession>A0AAD5MSU8</accession>
<evidence type="ECO:0000313" key="1">
    <source>
        <dbReference type="EMBL" id="KAJ1363992.1"/>
    </source>
</evidence>
<dbReference type="EMBL" id="JAHQIW010004844">
    <property type="protein sequence ID" value="KAJ1363992.1"/>
    <property type="molecule type" value="Genomic_DNA"/>
</dbReference>
<comment type="caution">
    <text evidence="1">The sequence shown here is derived from an EMBL/GenBank/DDBJ whole genome shotgun (WGS) entry which is preliminary data.</text>
</comment>
<organism evidence="1 2">
    <name type="scientific">Parelaphostrongylus tenuis</name>
    <name type="common">Meningeal worm</name>
    <dbReference type="NCBI Taxonomy" id="148309"/>
    <lineage>
        <taxon>Eukaryota</taxon>
        <taxon>Metazoa</taxon>
        <taxon>Ecdysozoa</taxon>
        <taxon>Nematoda</taxon>
        <taxon>Chromadorea</taxon>
        <taxon>Rhabditida</taxon>
        <taxon>Rhabditina</taxon>
        <taxon>Rhabditomorpha</taxon>
        <taxon>Strongyloidea</taxon>
        <taxon>Metastrongylidae</taxon>
        <taxon>Parelaphostrongylus</taxon>
    </lineage>
</organism>
<keyword evidence="2" id="KW-1185">Reference proteome</keyword>
<dbReference type="AlphaFoldDB" id="A0AAD5MSU8"/>
<proteinExistence type="predicted"/>
<protein>
    <submittedName>
        <fullName evidence="1">Uncharacterized protein</fullName>
    </submittedName>
</protein>